<reference evidence="1" key="1">
    <citation type="submission" date="2020-11" db="EMBL/GenBank/DDBJ databases">
        <authorList>
            <consortium name="DOE Joint Genome Institute"/>
            <person name="Ahrendt S."/>
            <person name="Riley R."/>
            <person name="Andreopoulos W."/>
            <person name="Labutti K."/>
            <person name="Pangilinan J."/>
            <person name="Ruiz-Duenas F.J."/>
            <person name="Barrasa J.M."/>
            <person name="Sanchez-Garcia M."/>
            <person name="Camarero S."/>
            <person name="Miyauchi S."/>
            <person name="Serrano A."/>
            <person name="Linde D."/>
            <person name="Babiker R."/>
            <person name="Drula E."/>
            <person name="Ayuso-Fernandez I."/>
            <person name="Pacheco R."/>
            <person name="Padilla G."/>
            <person name="Ferreira P."/>
            <person name="Barriuso J."/>
            <person name="Kellner H."/>
            <person name="Castanera R."/>
            <person name="Alfaro M."/>
            <person name="Ramirez L."/>
            <person name="Pisabarro A.G."/>
            <person name="Kuo A."/>
            <person name="Tritt A."/>
            <person name="Lipzen A."/>
            <person name="He G."/>
            <person name="Yan M."/>
            <person name="Ng V."/>
            <person name="Cullen D."/>
            <person name="Martin F."/>
            <person name="Rosso M.-N."/>
            <person name="Henrissat B."/>
            <person name="Hibbett D."/>
            <person name="Martinez A.T."/>
            <person name="Grigoriev I.V."/>
        </authorList>
    </citation>
    <scope>NUCLEOTIDE SEQUENCE</scope>
    <source>
        <strain evidence="1">ATCC 90797</strain>
    </source>
</reference>
<comment type="caution">
    <text evidence="1">The sequence shown here is derived from an EMBL/GenBank/DDBJ whole genome shotgun (WGS) entry which is preliminary data.</text>
</comment>
<dbReference type="Proteomes" id="UP000807025">
    <property type="component" value="Unassembled WGS sequence"/>
</dbReference>
<accession>A0A9P5ZJA6</accession>
<dbReference type="AlphaFoldDB" id="A0A9P5ZJA6"/>
<organism evidence="1 2">
    <name type="scientific">Pleurotus eryngii</name>
    <name type="common">Boletus of the steppes</name>
    <dbReference type="NCBI Taxonomy" id="5323"/>
    <lineage>
        <taxon>Eukaryota</taxon>
        <taxon>Fungi</taxon>
        <taxon>Dikarya</taxon>
        <taxon>Basidiomycota</taxon>
        <taxon>Agaricomycotina</taxon>
        <taxon>Agaricomycetes</taxon>
        <taxon>Agaricomycetidae</taxon>
        <taxon>Agaricales</taxon>
        <taxon>Pleurotineae</taxon>
        <taxon>Pleurotaceae</taxon>
        <taxon>Pleurotus</taxon>
    </lineage>
</organism>
<sequence length="165" mass="17972">MDATRLGTAINPTTFDFGANMNMPMPGKVKQMDNLFDIHFNGVELGMKHAVVGGNYQGLLPLDASMLISPSCAEMAELLEEFIAMEADVELPLTEAVLSAWAGVEHKKEDVFMDNSTWGSESTGGLSASPDILALNGNETVCHHSSALEIQEMRLHKLRDTVQQH</sequence>
<evidence type="ECO:0000313" key="1">
    <source>
        <dbReference type="EMBL" id="KAF9489093.1"/>
    </source>
</evidence>
<dbReference type="EMBL" id="MU154683">
    <property type="protein sequence ID" value="KAF9489093.1"/>
    <property type="molecule type" value="Genomic_DNA"/>
</dbReference>
<name>A0A9P5ZJA6_PLEER</name>
<evidence type="ECO:0000313" key="2">
    <source>
        <dbReference type="Proteomes" id="UP000807025"/>
    </source>
</evidence>
<gene>
    <name evidence="1" type="ORF">BDN71DRAFT_1435633</name>
</gene>
<proteinExistence type="predicted"/>
<protein>
    <submittedName>
        <fullName evidence="1">Uncharacterized protein</fullName>
    </submittedName>
</protein>
<keyword evidence="2" id="KW-1185">Reference proteome</keyword>